<evidence type="ECO:0000256" key="5">
    <source>
        <dbReference type="ARBA" id="ARBA00023187"/>
    </source>
</evidence>
<proteinExistence type="inferred from homology"/>
<keyword evidence="3" id="KW-0507">mRNA processing</keyword>
<evidence type="ECO:0000256" key="1">
    <source>
        <dbReference type="ARBA" id="ARBA00004123"/>
    </source>
</evidence>
<dbReference type="Pfam" id="PF02847">
    <property type="entry name" value="MA3"/>
    <property type="match status" value="1"/>
</dbReference>
<dbReference type="SUPFAM" id="SSF48371">
    <property type="entry name" value="ARM repeat"/>
    <property type="match status" value="1"/>
</dbReference>
<sequence length="519" mass="59397">MADSHVASPVRRHDDDDDDSPRRFKIRACSSRSSDAEANRRRCRKDDHDEHLNWDALKKSINGLVNNVNVASIKDILPELFAEKLVRGRGLFCDSCIKSQMASPEFTDVFAALVAAVNTKFPEIGRLLLVRVMLQLKGAYEQNNKPQLLAETKFIAHLVNQAVAHDLLALQLVTMFLQNPTEGSVEVAVGFVRECGAMLQLERFLAIRPELVLVEQRDQFTHEISLEGELDPETNLNVFRAYPNFPEDENGYENSKRSIGGSESSENENRKRSIWGSESSENAESFEEQMEEIWTNFFNRRMIHLTIMSGVRFEEAGLMKLDLKPGQEMELCSMIIECCSQEITYLRFFGLLAQRYCMMRKAYQENFEKCFVQEYSNIHHFPTHKMIIVAKFFAHLLETDTLPWHVLACIQLADKGTTSSHRIFVMILFQELSKRLGIRQLNERLNDPGLQGSLDSIFPKDHPKNMRFAMHFFTRIGLGGIIENLREHLESLEQQKPTSSGFECGLESDTESSSDESDK</sequence>
<feature type="domain" description="MI" evidence="8">
    <location>
        <begin position="298"/>
        <end position="412"/>
    </location>
</feature>
<evidence type="ECO:0000256" key="3">
    <source>
        <dbReference type="ARBA" id="ARBA00022664"/>
    </source>
</evidence>
<dbReference type="PANTHER" id="PTHR18034:SF3">
    <property type="entry name" value="PRE-MRNA-SPLICING FACTOR CWC22 HOMOLOG"/>
    <property type="match status" value="1"/>
</dbReference>
<dbReference type="GO" id="GO:0000398">
    <property type="term" value="P:mRNA splicing, via spliceosome"/>
    <property type="evidence" value="ECO:0007669"/>
    <property type="project" value="TreeGrafter"/>
</dbReference>
<keyword evidence="4" id="KW-0810">Translation regulation</keyword>
<name>A0A4U6WB91_SETVI</name>
<comment type="similarity">
    <text evidence="2">Belongs to the CWC22 family.</text>
</comment>
<dbReference type="Proteomes" id="UP000298652">
    <property type="component" value="Chromosome 1"/>
</dbReference>
<protein>
    <recommendedName>
        <fullName evidence="8">MI domain-containing protein</fullName>
    </recommendedName>
</protein>
<dbReference type="PANTHER" id="PTHR18034">
    <property type="entry name" value="CELL CYCLE CONTROL PROTEIN CWF22-RELATED"/>
    <property type="match status" value="1"/>
</dbReference>
<dbReference type="InterPro" id="IPR003891">
    <property type="entry name" value="Initiation_fac_eIF4g_MI"/>
</dbReference>
<dbReference type="AlphaFoldDB" id="A0A4U6WB91"/>
<evidence type="ECO:0000256" key="4">
    <source>
        <dbReference type="ARBA" id="ARBA00022845"/>
    </source>
</evidence>
<dbReference type="InterPro" id="IPR016024">
    <property type="entry name" value="ARM-type_fold"/>
</dbReference>
<reference evidence="9" key="1">
    <citation type="submission" date="2019-03" db="EMBL/GenBank/DDBJ databases">
        <title>WGS assembly of Setaria viridis.</title>
        <authorList>
            <person name="Huang P."/>
            <person name="Jenkins J."/>
            <person name="Grimwood J."/>
            <person name="Barry K."/>
            <person name="Healey A."/>
            <person name="Mamidi S."/>
            <person name="Sreedasyam A."/>
            <person name="Shu S."/>
            <person name="Feldman M."/>
            <person name="Wu J."/>
            <person name="Yu Y."/>
            <person name="Chen C."/>
            <person name="Johnson J."/>
            <person name="Rokhsar D."/>
            <person name="Baxter I."/>
            <person name="Schmutz J."/>
            <person name="Brutnell T."/>
            <person name="Kellogg E."/>
        </authorList>
    </citation>
    <scope>NUCLEOTIDE SEQUENCE [LARGE SCALE GENOMIC DNA]</scope>
</reference>
<evidence type="ECO:0000256" key="7">
    <source>
        <dbReference type="SAM" id="MobiDB-lite"/>
    </source>
</evidence>
<dbReference type="EMBL" id="CM016552">
    <property type="protein sequence ID" value="TKW39275.1"/>
    <property type="molecule type" value="Genomic_DNA"/>
</dbReference>
<dbReference type="SMART" id="SM00544">
    <property type="entry name" value="MA3"/>
    <property type="match status" value="1"/>
</dbReference>
<evidence type="ECO:0000313" key="9">
    <source>
        <dbReference type="EMBL" id="TKW39275.1"/>
    </source>
</evidence>
<feature type="region of interest" description="Disordered" evidence="7">
    <location>
        <begin position="1"/>
        <end position="32"/>
    </location>
</feature>
<evidence type="ECO:0000256" key="2">
    <source>
        <dbReference type="ARBA" id="ARBA00006856"/>
    </source>
</evidence>
<dbReference type="SMART" id="SM00543">
    <property type="entry name" value="MIF4G"/>
    <property type="match status" value="1"/>
</dbReference>
<dbReference type="GO" id="GO:0071013">
    <property type="term" value="C:catalytic step 2 spliceosome"/>
    <property type="evidence" value="ECO:0007669"/>
    <property type="project" value="TreeGrafter"/>
</dbReference>
<gene>
    <name evidence="9" type="ORF">SEVIR_1G167700v2</name>
</gene>
<dbReference type="OMA" id="PKNMRFA"/>
<dbReference type="InterPro" id="IPR050781">
    <property type="entry name" value="CWC22_splicing_factor"/>
</dbReference>
<dbReference type="GO" id="GO:0003723">
    <property type="term" value="F:RNA binding"/>
    <property type="evidence" value="ECO:0007669"/>
    <property type="project" value="InterPro"/>
</dbReference>
<comment type="subcellular location">
    <subcellularLocation>
        <location evidence="1">Nucleus</location>
    </subcellularLocation>
</comment>
<dbReference type="Gramene" id="TKW39275">
    <property type="protein sequence ID" value="TKW39275"/>
    <property type="gene ID" value="SEVIR_1G167700v2"/>
</dbReference>
<feature type="region of interest" description="Disordered" evidence="7">
    <location>
        <begin position="247"/>
        <end position="283"/>
    </location>
</feature>
<dbReference type="Gene3D" id="1.25.40.180">
    <property type="match status" value="2"/>
</dbReference>
<accession>A0A4U6WB91</accession>
<dbReference type="PROSITE" id="PS51366">
    <property type="entry name" value="MI"/>
    <property type="match status" value="1"/>
</dbReference>
<keyword evidence="10" id="KW-1185">Reference proteome</keyword>
<organism evidence="9 10">
    <name type="scientific">Setaria viridis</name>
    <name type="common">Green bristlegrass</name>
    <name type="synonym">Setaria italica subsp. viridis</name>
    <dbReference type="NCBI Taxonomy" id="4556"/>
    <lineage>
        <taxon>Eukaryota</taxon>
        <taxon>Viridiplantae</taxon>
        <taxon>Streptophyta</taxon>
        <taxon>Embryophyta</taxon>
        <taxon>Tracheophyta</taxon>
        <taxon>Spermatophyta</taxon>
        <taxon>Magnoliopsida</taxon>
        <taxon>Liliopsida</taxon>
        <taxon>Poales</taxon>
        <taxon>Poaceae</taxon>
        <taxon>PACMAD clade</taxon>
        <taxon>Panicoideae</taxon>
        <taxon>Panicodae</taxon>
        <taxon>Paniceae</taxon>
        <taxon>Cenchrinae</taxon>
        <taxon>Setaria</taxon>
    </lineage>
</organism>
<dbReference type="GO" id="GO:0006417">
    <property type="term" value="P:regulation of translation"/>
    <property type="evidence" value="ECO:0007669"/>
    <property type="project" value="UniProtKB-KW"/>
</dbReference>
<evidence type="ECO:0000256" key="6">
    <source>
        <dbReference type="ARBA" id="ARBA00023242"/>
    </source>
</evidence>
<feature type="region of interest" description="Disordered" evidence="7">
    <location>
        <begin position="492"/>
        <end position="519"/>
    </location>
</feature>
<keyword evidence="5" id="KW-0508">mRNA splicing</keyword>
<evidence type="ECO:0000259" key="8">
    <source>
        <dbReference type="PROSITE" id="PS51366"/>
    </source>
</evidence>
<dbReference type="InterPro" id="IPR003890">
    <property type="entry name" value="MIF4G-like_typ-3"/>
</dbReference>
<feature type="compositionally biased region" description="Acidic residues" evidence="7">
    <location>
        <begin position="506"/>
        <end position="519"/>
    </location>
</feature>
<evidence type="ECO:0000313" key="10">
    <source>
        <dbReference type="Proteomes" id="UP000298652"/>
    </source>
</evidence>
<keyword evidence="6" id="KW-0539">Nucleus</keyword>